<keyword evidence="2" id="KW-1185">Reference proteome</keyword>
<evidence type="ECO:0000313" key="3">
    <source>
        <dbReference type="RefSeq" id="XP_065653465.1"/>
    </source>
</evidence>
<sequence>MRQKDVLYKLFMEGEVSGKKFSPEQVHLLIRKELQVSEYVTTQQIRSLFSHWSRLKKDKRLNEPIDVGSANADNEEEETADQDLEELENEEFEKEFISIAIDLSSAWHENDWIVVIYMGNWYPGIVNEVLSDGYNVSCMKYASAVKNLFKWPAFPDVIKYKDSEIICGILPPLPLKQSGDYKLRDDQFEKAQKAFQATMH</sequence>
<accession>A0ABM4BW70</accession>
<evidence type="ECO:0000313" key="2">
    <source>
        <dbReference type="Proteomes" id="UP001652625"/>
    </source>
</evidence>
<feature type="compositionally biased region" description="Acidic residues" evidence="1">
    <location>
        <begin position="73"/>
        <end position="85"/>
    </location>
</feature>
<protein>
    <submittedName>
        <fullName evidence="3">Uncharacterized protein LOC136080579</fullName>
    </submittedName>
</protein>
<proteinExistence type="predicted"/>
<evidence type="ECO:0000256" key="1">
    <source>
        <dbReference type="SAM" id="MobiDB-lite"/>
    </source>
</evidence>
<reference evidence="3" key="1">
    <citation type="submission" date="2025-08" db="UniProtKB">
        <authorList>
            <consortium name="RefSeq"/>
        </authorList>
    </citation>
    <scope>IDENTIFICATION</scope>
</reference>
<dbReference type="GeneID" id="136080579"/>
<organism evidence="2 3">
    <name type="scientific">Hydra vulgaris</name>
    <name type="common">Hydra</name>
    <name type="synonym">Hydra attenuata</name>
    <dbReference type="NCBI Taxonomy" id="6087"/>
    <lineage>
        <taxon>Eukaryota</taxon>
        <taxon>Metazoa</taxon>
        <taxon>Cnidaria</taxon>
        <taxon>Hydrozoa</taxon>
        <taxon>Hydroidolina</taxon>
        <taxon>Anthoathecata</taxon>
        <taxon>Aplanulata</taxon>
        <taxon>Hydridae</taxon>
        <taxon>Hydra</taxon>
    </lineage>
</organism>
<gene>
    <name evidence="3" type="primary">LOC136080579</name>
</gene>
<name>A0ABM4BW70_HYDVU</name>
<dbReference type="RefSeq" id="XP_065653465.1">
    <property type="nucleotide sequence ID" value="XM_065797393.1"/>
</dbReference>
<dbReference type="Proteomes" id="UP001652625">
    <property type="component" value="Chromosome 05"/>
</dbReference>
<feature type="region of interest" description="Disordered" evidence="1">
    <location>
        <begin position="65"/>
        <end position="85"/>
    </location>
</feature>